<evidence type="ECO:0000256" key="1">
    <source>
        <dbReference type="ARBA" id="ARBA00008853"/>
    </source>
</evidence>
<organism evidence="5 6">
    <name type="scientific">Planoprotostelium fungivorum</name>
    <dbReference type="NCBI Taxonomy" id="1890364"/>
    <lineage>
        <taxon>Eukaryota</taxon>
        <taxon>Amoebozoa</taxon>
        <taxon>Evosea</taxon>
        <taxon>Variosea</taxon>
        <taxon>Cavosteliida</taxon>
        <taxon>Cavosteliaceae</taxon>
        <taxon>Planoprotostelium</taxon>
    </lineage>
</organism>
<evidence type="ECO:0000313" key="6">
    <source>
        <dbReference type="Proteomes" id="UP000241769"/>
    </source>
</evidence>
<feature type="active site" description="Proton donor/acceptor" evidence="2">
    <location>
        <position position="232"/>
    </location>
</feature>
<evidence type="ECO:0000256" key="2">
    <source>
        <dbReference type="PIRSR" id="PIRSR605511-1"/>
    </source>
</evidence>
<keyword evidence="3" id="KW-0862">Zinc</keyword>
<dbReference type="InterPro" id="IPR013658">
    <property type="entry name" value="SGL"/>
</dbReference>
<feature type="binding site" evidence="3">
    <location>
        <position position="232"/>
    </location>
    <ligand>
        <name>a divalent metal cation</name>
        <dbReference type="ChEBI" id="CHEBI:60240"/>
    </ligand>
</feature>
<feature type="binding site" evidence="3">
    <location>
        <position position="134"/>
    </location>
    <ligand>
        <name>substrate</name>
    </ligand>
</feature>
<dbReference type="Proteomes" id="UP000241769">
    <property type="component" value="Unassembled WGS sequence"/>
</dbReference>
<sequence length="323" mass="35349">MAEAVLSIIGQVTDAIYSKSYKDVPLAEGLQVAVKGNEQNPLVVLGEGPAWDDQKKVLYWVDTKSKVIHVYNPFDKSDKSIPIPGGKQVSAVIPRKKNRDEVVVTLEDGVYILNLTSQTLTFLDHPEVTKPGNRFNDAKCDPKGRLFAGTMEDAESGKVTGGLYVMNPESHRCHIVVPESGMSNGQAWSPDHSTYYWIDTPTGTVFSFDYDLESGAIANKKELIKIKEGNPDGMTIDSEGNLWVCHFGGGCVTRWNPHTKEQLFKLDLPVSQPSSCCFGGDDMRDLYITSASKGLELDSEPLAGSLFVYRTNVTGAPSHPFSG</sequence>
<dbReference type="Gene3D" id="2.120.10.30">
    <property type="entry name" value="TolB, C-terminal domain"/>
    <property type="match status" value="1"/>
</dbReference>
<evidence type="ECO:0000313" key="5">
    <source>
        <dbReference type="EMBL" id="PRP80215.1"/>
    </source>
</evidence>
<accession>A0A2P6N8F2</accession>
<comment type="similarity">
    <text evidence="1">Belongs to the SMP-30/CGR1 family.</text>
</comment>
<dbReference type="InterPro" id="IPR005511">
    <property type="entry name" value="SMP-30"/>
</dbReference>
<dbReference type="STRING" id="1890364.A0A2P6N8F2"/>
<keyword evidence="6" id="KW-1185">Reference proteome</keyword>
<gene>
    <name evidence="5" type="ORF">PROFUN_12101</name>
</gene>
<dbReference type="InParanoid" id="A0A2P6N8F2"/>
<name>A0A2P6N8F2_9EUKA</name>
<reference evidence="5 6" key="1">
    <citation type="journal article" date="2018" name="Genome Biol. Evol.">
        <title>Multiple Roots of Fruiting Body Formation in Amoebozoa.</title>
        <authorList>
            <person name="Hillmann F."/>
            <person name="Forbes G."/>
            <person name="Novohradska S."/>
            <person name="Ferling I."/>
            <person name="Riege K."/>
            <person name="Groth M."/>
            <person name="Westermann M."/>
            <person name="Marz M."/>
            <person name="Spaller T."/>
            <person name="Winckler T."/>
            <person name="Schaap P."/>
            <person name="Glockner G."/>
        </authorList>
    </citation>
    <scope>NUCLEOTIDE SEQUENCE [LARGE SCALE GENOMIC DNA]</scope>
    <source>
        <strain evidence="5 6">Jena</strain>
    </source>
</reference>
<feature type="binding site" evidence="3">
    <location>
        <position position="136"/>
    </location>
    <ligand>
        <name>substrate</name>
    </ligand>
</feature>
<dbReference type="OrthoDB" id="423498at2759"/>
<dbReference type="InterPro" id="IPR011042">
    <property type="entry name" value="6-blade_b-propeller_TolB-like"/>
</dbReference>
<dbReference type="PANTHER" id="PTHR10907:SF47">
    <property type="entry name" value="REGUCALCIN"/>
    <property type="match status" value="1"/>
</dbReference>
<dbReference type="PRINTS" id="PR01790">
    <property type="entry name" value="SMP30FAMILY"/>
</dbReference>
<dbReference type="GO" id="GO:0004341">
    <property type="term" value="F:gluconolactonase activity"/>
    <property type="evidence" value="ECO:0007669"/>
    <property type="project" value="TreeGrafter"/>
</dbReference>
<proteinExistence type="inferred from homology"/>
<dbReference type="GO" id="GO:0005509">
    <property type="term" value="F:calcium ion binding"/>
    <property type="evidence" value="ECO:0007669"/>
    <property type="project" value="TreeGrafter"/>
</dbReference>
<dbReference type="FunCoup" id="A0A2P6N8F2">
    <property type="interactions" value="5"/>
</dbReference>
<feature type="domain" description="SMP-30/Gluconolactonase/LRE-like region" evidence="4">
    <location>
        <begin position="45"/>
        <end position="292"/>
    </location>
</feature>
<comment type="caution">
    <text evidence="5">The sequence shown here is derived from an EMBL/GenBank/DDBJ whole genome shotgun (WGS) entry which is preliminary data.</text>
</comment>
<feature type="binding site" evidence="3">
    <location>
        <position position="47"/>
    </location>
    <ligand>
        <name>a divalent metal cation</name>
        <dbReference type="ChEBI" id="CHEBI:60240"/>
    </ligand>
</feature>
<evidence type="ECO:0000256" key="3">
    <source>
        <dbReference type="PIRSR" id="PIRSR605511-2"/>
    </source>
</evidence>
<dbReference type="GO" id="GO:0019853">
    <property type="term" value="P:L-ascorbic acid biosynthetic process"/>
    <property type="evidence" value="ECO:0007669"/>
    <property type="project" value="TreeGrafter"/>
</dbReference>
<protein>
    <submittedName>
        <fullName evidence="5">Putative Membrane Associated Protein</fullName>
    </submittedName>
</protein>
<dbReference type="Pfam" id="PF08450">
    <property type="entry name" value="SGL"/>
    <property type="match status" value="1"/>
</dbReference>
<dbReference type="PANTHER" id="PTHR10907">
    <property type="entry name" value="REGUCALCIN"/>
    <property type="match status" value="1"/>
</dbReference>
<feature type="binding site" evidence="3">
    <location>
        <position position="184"/>
    </location>
    <ligand>
        <name>a divalent metal cation</name>
        <dbReference type="ChEBI" id="CHEBI:60240"/>
    </ligand>
</feature>
<evidence type="ECO:0000259" key="4">
    <source>
        <dbReference type="Pfam" id="PF08450"/>
    </source>
</evidence>
<dbReference type="AlphaFoldDB" id="A0A2P6N8F2"/>
<comment type="cofactor">
    <cofactor evidence="3">
        <name>Zn(2+)</name>
        <dbReference type="ChEBI" id="CHEBI:29105"/>
    </cofactor>
    <text evidence="3">Binds 1 divalent metal cation per subunit.</text>
</comment>
<dbReference type="SUPFAM" id="SSF63829">
    <property type="entry name" value="Calcium-dependent phosphotriesterase"/>
    <property type="match status" value="1"/>
</dbReference>
<keyword evidence="3" id="KW-0479">Metal-binding</keyword>
<dbReference type="EMBL" id="MDYQ01000157">
    <property type="protein sequence ID" value="PRP80215.1"/>
    <property type="molecule type" value="Genomic_DNA"/>
</dbReference>